<evidence type="ECO:0000313" key="2">
    <source>
        <dbReference type="EMBL" id="MCX2743763.1"/>
    </source>
</evidence>
<keyword evidence="1" id="KW-0472">Membrane</keyword>
<evidence type="ECO:0000313" key="3">
    <source>
        <dbReference type="Proteomes" id="UP001209885"/>
    </source>
</evidence>
<dbReference type="EMBL" id="JAPFQN010000004">
    <property type="protein sequence ID" value="MCX2743763.1"/>
    <property type="molecule type" value="Genomic_DNA"/>
</dbReference>
<keyword evidence="1" id="KW-1133">Transmembrane helix</keyword>
<dbReference type="RefSeq" id="WP_266056170.1">
    <property type="nucleotide sequence ID" value="NZ_JAPFQN010000004.1"/>
</dbReference>
<dbReference type="Proteomes" id="UP001209885">
    <property type="component" value="Unassembled WGS sequence"/>
</dbReference>
<feature type="transmembrane region" description="Helical" evidence="1">
    <location>
        <begin position="16"/>
        <end position="36"/>
    </location>
</feature>
<protein>
    <submittedName>
        <fullName evidence="2">Uncharacterized protein</fullName>
    </submittedName>
</protein>
<sequence length="134" mass="14791">MINQLINKIEAKPKQLFLIDGSGAILSAFLLGVVLIRFENIFGIPASTLYFLAAIPVFFAVYDIISFRKDIGKAATLLKGIAIMNLLYCCLSVGMAIYHQNTITLFGWAYILSEVLIVIALSIFEIRISKSVLS</sequence>
<reference evidence="2 3" key="1">
    <citation type="submission" date="2022-11" db="EMBL/GenBank/DDBJ databases">
        <title>The characterization of three novel Bacteroidetes species and genomic analysis of their roles in tidal elemental geochemical cycles.</title>
        <authorList>
            <person name="Ma K."/>
        </authorList>
    </citation>
    <scope>NUCLEOTIDE SEQUENCE [LARGE SCALE GENOMIC DNA]</scope>
    <source>
        <strain evidence="2 3">M17</strain>
    </source>
</reference>
<feature type="transmembrane region" description="Helical" evidence="1">
    <location>
        <begin position="105"/>
        <end position="124"/>
    </location>
</feature>
<name>A0ABT3RQE7_9BACT</name>
<feature type="transmembrane region" description="Helical" evidence="1">
    <location>
        <begin position="77"/>
        <end position="99"/>
    </location>
</feature>
<organism evidence="2 3">
    <name type="scientific">Mangrovivirga halotolerans</name>
    <dbReference type="NCBI Taxonomy" id="2993936"/>
    <lineage>
        <taxon>Bacteria</taxon>
        <taxon>Pseudomonadati</taxon>
        <taxon>Bacteroidota</taxon>
        <taxon>Cytophagia</taxon>
        <taxon>Cytophagales</taxon>
        <taxon>Mangrovivirgaceae</taxon>
        <taxon>Mangrovivirga</taxon>
    </lineage>
</organism>
<feature type="transmembrane region" description="Helical" evidence="1">
    <location>
        <begin position="42"/>
        <end position="65"/>
    </location>
</feature>
<gene>
    <name evidence="2" type="ORF">OO013_07800</name>
</gene>
<keyword evidence="1" id="KW-0812">Transmembrane</keyword>
<comment type="caution">
    <text evidence="2">The sequence shown here is derived from an EMBL/GenBank/DDBJ whole genome shotgun (WGS) entry which is preliminary data.</text>
</comment>
<proteinExistence type="predicted"/>
<keyword evidence="3" id="KW-1185">Reference proteome</keyword>
<accession>A0ABT3RQE7</accession>
<evidence type="ECO:0000256" key="1">
    <source>
        <dbReference type="SAM" id="Phobius"/>
    </source>
</evidence>